<dbReference type="HAMAP" id="MF_00340">
    <property type="entry name" value="Ribosomal_bL32"/>
    <property type="match status" value="1"/>
</dbReference>
<evidence type="ECO:0000256" key="2">
    <source>
        <dbReference type="ARBA" id="ARBA00022980"/>
    </source>
</evidence>
<dbReference type="AlphaFoldDB" id="A0A1J5IHP7"/>
<comment type="caution">
    <text evidence="6">The sequence shown here is derived from an EMBL/GenBank/DDBJ whole genome shotgun (WGS) entry which is preliminary data.</text>
</comment>
<dbReference type="InterPro" id="IPR002677">
    <property type="entry name" value="Ribosomal_bL32"/>
</dbReference>
<evidence type="ECO:0000256" key="3">
    <source>
        <dbReference type="ARBA" id="ARBA00023274"/>
    </source>
</evidence>
<dbReference type="InterPro" id="IPR044957">
    <property type="entry name" value="Ribosomal_bL32_bact"/>
</dbReference>
<dbReference type="EMBL" id="MNZT01000082">
    <property type="protein sequence ID" value="OIP96588.1"/>
    <property type="molecule type" value="Genomic_DNA"/>
</dbReference>
<organism evidence="6 7">
    <name type="scientific">Candidatus Wirthbacteria bacterium CG2_30_54_11</name>
    <dbReference type="NCBI Taxonomy" id="1817892"/>
    <lineage>
        <taxon>Bacteria</taxon>
        <taxon>Candidatus Wirthbacteria</taxon>
    </lineage>
</organism>
<dbReference type="NCBIfam" id="TIGR01031">
    <property type="entry name" value="rpmF_bact"/>
    <property type="match status" value="1"/>
</dbReference>
<protein>
    <recommendedName>
        <fullName evidence="4 5">Large ribosomal subunit protein bL32</fullName>
    </recommendedName>
</protein>
<gene>
    <name evidence="5" type="primary">rpmF</name>
    <name evidence="6" type="ORF">AUK40_04790</name>
</gene>
<keyword evidence="2 5" id="KW-0689">Ribosomal protein</keyword>
<dbReference type="GO" id="GO:0015934">
    <property type="term" value="C:large ribosomal subunit"/>
    <property type="evidence" value="ECO:0007669"/>
    <property type="project" value="InterPro"/>
</dbReference>
<dbReference type="InterPro" id="IPR011332">
    <property type="entry name" value="Ribosomal_zn-bd"/>
</dbReference>
<dbReference type="PANTHER" id="PTHR35534:SF1">
    <property type="entry name" value="LARGE RIBOSOMAL SUBUNIT PROTEIN BL32"/>
    <property type="match status" value="1"/>
</dbReference>
<dbReference type="GO" id="GO:0003735">
    <property type="term" value="F:structural constituent of ribosome"/>
    <property type="evidence" value="ECO:0007669"/>
    <property type="project" value="InterPro"/>
</dbReference>
<evidence type="ECO:0000256" key="4">
    <source>
        <dbReference type="ARBA" id="ARBA00035178"/>
    </source>
</evidence>
<comment type="similarity">
    <text evidence="1 5">Belongs to the bacterial ribosomal protein bL32 family.</text>
</comment>
<dbReference type="Pfam" id="PF01783">
    <property type="entry name" value="Ribosomal_L32p"/>
    <property type="match status" value="1"/>
</dbReference>
<keyword evidence="3 5" id="KW-0687">Ribonucleoprotein</keyword>
<evidence type="ECO:0000313" key="7">
    <source>
        <dbReference type="Proteomes" id="UP000183245"/>
    </source>
</evidence>
<evidence type="ECO:0000256" key="1">
    <source>
        <dbReference type="ARBA" id="ARBA00008560"/>
    </source>
</evidence>
<reference evidence="6 7" key="1">
    <citation type="journal article" date="2016" name="Environ. Microbiol.">
        <title>Genomic resolution of a cold subsurface aquifer community provides metabolic insights for novel microbes adapted to high CO concentrations.</title>
        <authorList>
            <person name="Probst A.J."/>
            <person name="Castelle C.J."/>
            <person name="Singh A."/>
            <person name="Brown C.T."/>
            <person name="Anantharaman K."/>
            <person name="Sharon I."/>
            <person name="Hug L.A."/>
            <person name="Burstein D."/>
            <person name="Emerson J.B."/>
            <person name="Thomas B.C."/>
            <person name="Banfield J.F."/>
        </authorList>
    </citation>
    <scope>NUCLEOTIDE SEQUENCE [LARGE SCALE GENOMIC DNA]</scope>
    <source>
        <strain evidence="6">CG2_30_54_11</strain>
    </source>
</reference>
<dbReference type="PANTHER" id="PTHR35534">
    <property type="entry name" value="50S RIBOSOMAL PROTEIN L32"/>
    <property type="match status" value="1"/>
</dbReference>
<accession>A0A1J5IHP7</accession>
<proteinExistence type="inferred from homology"/>
<name>A0A1J5IHP7_9BACT</name>
<sequence>MAPLPKYKISKAAQGKHRSHLAIKAPGLSTCPKCGEKKLPHRVCPNCGTYKGEQVIAIKAKKAKK</sequence>
<dbReference type="STRING" id="1817892.AUK40_04790"/>
<dbReference type="SUPFAM" id="SSF57829">
    <property type="entry name" value="Zn-binding ribosomal proteins"/>
    <property type="match status" value="1"/>
</dbReference>
<dbReference type="GO" id="GO:0006412">
    <property type="term" value="P:translation"/>
    <property type="evidence" value="ECO:0007669"/>
    <property type="project" value="UniProtKB-UniRule"/>
</dbReference>
<evidence type="ECO:0000256" key="5">
    <source>
        <dbReference type="HAMAP-Rule" id="MF_00340"/>
    </source>
</evidence>
<evidence type="ECO:0000313" key="6">
    <source>
        <dbReference type="EMBL" id="OIP96588.1"/>
    </source>
</evidence>
<dbReference type="Proteomes" id="UP000183245">
    <property type="component" value="Unassembled WGS sequence"/>
</dbReference>